<dbReference type="AlphaFoldDB" id="A0A7G2CLZ8"/>
<dbReference type="VEuPathDB" id="TriTrypDB:ADEAN_000839200"/>
<sequence>MLLMANPQSLSTLGWGEVWLELPAVLRLAAPEVRRAWGAEVPLSALLFNFTVTSSALQPASTSKGVPTGLSAASPGLCHGERLTATVGTFAVRGPPRAARHAVSVC</sequence>
<keyword evidence="2" id="KW-1185">Reference proteome</keyword>
<organism evidence="1 2">
    <name type="scientific">Angomonas deanei</name>
    <dbReference type="NCBI Taxonomy" id="59799"/>
    <lineage>
        <taxon>Eukaryota</taxon>
        <taxon>Discoba</taxon>
        <taxon>Euglenozoa</taxon>
        <taxon>Kinetoplastea</taxon>
        <taxon>Metakinetoplastina</taxon>
        <taxon>Trypanosomatida</taxon>
        <taxon>Trypanosomatidae</taxon>
        <taxon>Strigomonadinae</taxon>
        <taxon>Angomonas</taxon>
    </lineage>
</organism>
<reference evidence="1 2" key="1">
    <citation type="submission" date="2020-08" db="EMBL/GenBank/DDBJ databases">
        <authorList>
            <person name="Newling K."/>
            <person name="Davey J."/>
            <person name="Forrester S."/>
        </authorList>
    </citation>
    <scope>NUCLEOTIDE SEQUENCE [LARGE SCALE GENOMIC DNA]</scope>
    <source>
        <strain evidence="2">Crithidia deanei Carvalho (ATCC PRA-265)</strain>
    </source>
</reference>
<evidence type="ECO:0000313" key="1">
    <source>
        <dbReference type="EMBL" id="CAD2220868.1"/>
    </source>
</evidence>
<gene>
    <name evidence="1" type="ORF">ADEAN_000839200</name>
</gene>
<name>A0A7G2CLZ8_9TRYP</name>
<dbReference type="EMBL" id="LR877163">
    <property type="protein sequence ID" value="CAD2220868.1"/>
    <property type="molecule type" value="Genomic_DNA"/>
</dbReference>
<accession>A0A7G2CLZ8</accession>
<protein>
    <submittedName>
        <fullName evidence="1">Uncharacterized protein</fullName>
    </submittedName>
</protein>
<proteinExistence type="predicted"/>
<dbReference type="Proteomes" id="UP000515908">
    <property type="component" value="Chromosome 19"/>
</dbReference>
<evidence type="ECO:0000313" key="2">
    <source>
        <dbReference type="Proteomes" id="UP000515908"/>
    </source>
</evidence>